<evidence type="ECO:0000256" key="2">
    <source>
        <dbReference type="ARBA" id="ARBA00012438"/>
    </source>
</evidence>
<dbReference type="SUPFAM" id="SSF47384">
    <property type="entry name" value="Homodimeric domain of signal transducing histidine kinase"/>
    <property type="match status" value="1"/>
</dbReference>
<dbReference type="CDD" id="cd00082">
    <property type="entry name" value="HisKA"/>
    <property type="match status" value="1"/>
</dbReference>
<dbReference type="SMART" id="SM00448">
    <property type="entry name" value="REC"/>
    <property type="match status" value="1"/>
</dbReference>
<dbReference type="SMART" id="SM00387">
    <property type="entry name" value="HATPase_c"/>
    <property type="match status" value="1"/>
</dbReference>
<dbReference type="CDD" id="cd00075">
    <property type="entry name" value="HATPase"/>
    <property type="match status" value="1"/>
</dbReference>
<dbReference type="EC" id="2.7.13.3" evidence="2"/>
<sequence>MAASGKDILSLSDRILSEQLSLISQQIKSILVIVLVISSLTTFTLWAIVPHKMLLIWLTLVNFPSVLRLALFYVQRNHNIDLALLSIINIFLAAFSGTVWGAVGFFFPMYGDATTLLFITVVLFGVTSGSVPGLSSFVPCYFAFAIPVMSGLAFRHFSVNDEMNISAGIFCIIFLFINLAFSLVIQKSLLLSIRLRFENSDLVKNLRLEKDKAIAASHAKSTFLAAASHDLRQPLHAMGFFIESLKKNQPNEKQSQLLQKIERTSDNLRGQLNALLDISKIDAGIITPFVSPLALGEIFNKLKNEFAPLAQEKNITINILAVSWIIESDPHMIDRILNNLMSNAIRYTDNGGKILLGCRKRNGVLKIEIYDTGIGIPNNLMDEVFTEYYQINNPERNQNKGLGLGLSIVKGMCDLLHHKINVTSAVGKGTCFQITVPLSNRFPILAEKQDHKFDLDSQTGNIILIDDETDTLDAMSHMIGKWGHTVLPFEAEEDVLKFLNENEFMPDIIITDFRLREMRTGAQAIDAINNHYNKSIPAIIITGDTAKDRMLQAQKSGHILLHKPIMPASLRTVINNTLQKKLN</sequence>
<evidence type="ECO:0000256" key="8">
    <source>
        <dbReference type="SAM" id="Phobius"/>
    </source>
</evidence>
<evidence type="ECO:0000256" key="1">
    <source>
        <dbReference type="ARBA" id="ARBA00000085"/>
    </source>
</evidence>
<dbReference type="SMART" id="SM00388">
    <property type="entry name" value="HisKA"/>
    <property type="match status" value="1"/>
</dbReference>
<gene>
    <name evidence="11" type="ORF">MNBD_ALPHA03-96</name>
</gene>
<dbReference type="Gene3D" id="3.40.50.2300">
    <property type="match status" value="1"/>
</dbReference>
<dbReference type="Pfam" id="PF00512">
    <property type="entry name" value="HisKA"/>
    <property type="match status" value="1"/>
</dbReference>
<dbReference type="InterPro" id="IPR011006">
    <property type="entry name" value="CheY-like_superfamily"/>
</dbReference>
<dbReference type="CDD" id="cd00156">
    <property type="entry name" value="REC"/>
    <property type="match status" value="1"/>
</dbReference>
<dbReference type="PANTHER" id="PTHR43711">
    <property type="entry name" value="TWO-COMPONENT HISTIDINE KINASE"/>
    <property type="match status" value="1"/>
</dbReference>
<dbReference type="AlphaFoldDB" id="A0A3B1B6D9"/>
<feature type="transmembrane region" description="Helical" evidence="8">
    <location>
        <begin position="55"/>
        <end position="75"/>
    </location>
</feature>
<comment type="catalytic activity">
    <reaction evidence="1">
        <text>ATP + protein L-histidine = ADP + protein N-phospho-L-histidine.</text>
        <dbReference type="EC" id="2.7.13.3"/>
    </reaction>
</comment>
<dbReference type="EMBL" id="UOFW01000189">
    <property type="protein sequence ID" value="VAX06948.1"/>
    <property type="molecule type" value="Genomic_DNA"/>
</dbReference>
<protein>
    <recommendedName>
        <fullName evidence="2">histidine kinase</fullName>
        <ecNumber evidence="2">2.7.13.3</ecNumber>
    </recommendedName>
</protein>
<keyword evidence="8" id="KW-0812">Transmembrane</keyword>
<dbReference type="Gene3D" id="1.10.287.130">
    <property type="match status" value="1"/>
</dbReference>
<dbReference type="SUPFAM" id="SSF55874">
    <property type="entry name" value="ATPase domain of HSP90 chaperone/DNA topoisomerase II/histidine kinase"/>
    <property type="match status" value="1"/>
</dbReference>
<keyword evidence="4" id="KW-0808">Transferase</keyword>
<dbReference type="InterPro" id="IPR036097">
    <property type="entry name" value="HisK_dim/P_sf"/>
</dbReference>
<keyword evidence="7" id="KW-0175">Coiled coil</keyword>
<feature type="domain" description="Response regulatory" evidence="10">
    <location>
        <begin position="461"/>
        <end position="578"/>
    </location>
</feature>
<keyword evidence="3" id="KW-0597">Phosphoprotein</keyword>
<dbReference type="PROSITE" id="PS50110">
    <property type="entry name" value="RESPONSE_REGULATORY"/>
    <property type="match status" value="1"/>
</dbReference>
<dbReference type="PROSITE" id="PS50109">
    <property type="entry name" value="HIS_KIN"/>
    <property type="match status" value="1"/>
</dbReference>
<dbReference type="GO" id="GO:0000155">
    <property type="term" value="F:phosphorelay sensor kinase activity"/>
    <property type="evidence" value="ECO:0007669"/>
    <property type="project" value="InterPro"/>
</dbReference>
<dbReference type="Pfam" id="PF02518">
    <property type="entry name" value="HATPase_c"/>
    <property type="match status" value="1"/>
</dbReference>
<dbReference type="FunFam" id="3.30.565.10:FF:000049">
    <property type="entry name" value="Two-component sensor histidine kinase"/>
    <property type="match status" value="1"/>
</dbReference>
<name>A0A3B1B6D9_9ZZZZ</name>
<feature type="domain" description="Histidine kinase" evidence="9">
    <location>
        <begin position="226"/>
        <end position="440"/>
    </location>
</feature>
<dbReference type="InterPro" id="IPR001789">
    <property type="entry name" value="Sig_transdc_resp-reg_receiver"/>
</dbReference>
<dbReference type="InterPro" id="IPR005467">
    <property type="entry name" value="His_kinase_dom"/>
</dbReference>
<evidence type="ECO:0000259" key="10">
    <source>
        <dbReference type="PROSITE" id="PS50110"/>
    </source>
</evidence>
<feature type="coiled-coil region" evidence="7">
    <location>
        <begin position="251"/>
        <end position="278"/>
    </location>
</feature>
<keyword evidence="5" id="KW-0418">Kinase</keyword>
<proteinExistence type="predicted"/>
<feature type="transmembrane region" description="Helical" evidence="8">
    <location>
        <begin position="82"/>
        <end position="107"/>
    </location>
</feature>
<keyword evidence="8" id="KW-1133">Transmembrane helix</keyword>
<evidence type="ECO:0000256" key="7">
    <source>
        <dbReference type="SAM" id="Coils"/>
    </source>
</evidence>
<dbReference type="PANTHER" id="PTHR43711:SF1">
    <property type="entry name" value="HISTIDINE KINASE 1"/>
    <property type="match status" value="1"/>
</dbReference>
<keyword evidence="8" id="KW-0472">Membrane</keyword>
<dbReference type="SUPFAM" id="SSF52172">
    <property type="entry name" value="CheY-like"/>
    <property type="match status" value="1"/>
</dbReference>
<feature type="transmembrane region" description="Helical" evidence="8">
    <location>
        <begin position="163"/>
        <end position="185"/>
    </location>
</feature>
<evidence type="ECO:0000256" key="4">
    <source>
        <dbReference type="ARBA" id="ARBA00022679"/>
    </source>
</evidence>
<dbReference type="PRINTS" id="PR00344">
    <property type="entry name" value="BCTRLSENSOR"/>
</dbReference>
<dbReference type="InterPro" id="IPR003594">
    <property type="entry name" value="HATPase_dom"/>
</dbReference>
<accession>A0A3B1B6D9</accession>
<keyword evidence="6" id="KW-0902">Two-component regulatory system</keyword>
<dbReference type="InterPro" id="IPR036890">
    <property type="entry name" value="HATPase_C_sf"/>
</dbReference>
<evidence type="ECO:0000256" key="3">
    <source>
        <dbReference type="ARBA" id="ARBA00022553"/>
    </source>
</evidence>
<evidence type="ECO:0000259" key="9">
    <source>
        <dbReference type="PROSITE" id="PS50109"/>
    </source>
</evidence>
<dbReference type="InterPro" id="IPR003661">
    <property type="entry name" value="HisK_dim/P_dom"/>
</dbReference>
<organism evidence="11">
    <name type="scientific">hydrothermal vent metagenome</name>
    <dbReference type="NCBI Taxonomy" id="652676"/>
    <lineage>
        <taxon>unclassified sequences</taxon>
        <taxon>metagenomes</taxon>
        <taxon>ecological metagenomes</taxon>
    </lineage>
</organism>
<evidence type="ECO:0000256" key="5">
    <source>
        <dbReference type="ARBA" id="ARBA00022777"/>
    </source>
</evidence>
<dbReference type="InterPro" id="IPR004358">
    <property type="entry name" value="Sig_transdc_His_kin-like_C"/>
</dbReference>
<evidence type="ECO:0000313" key="11">
    <source>
        <dbReference type="EMBL" id="VAX06948.1"/>
    </source>
</evidence>
<dbReference type="Gene3D" id="3.30.565.10">
    <property type="entry name" value="Histidine kinase-like ATPase, C-terminal domain"/>
    <property type="match status" value="1"/>
</dbReference>
<dbReference type="InterPro" id="IPR050736">
    <property type="entry name" value="Sensor_HK_Regulatory"/>
</dbReference>
<feature type="transmembrane region" description="Helical" evidence="8">
    <location>
        <begin position="30"/>
        <end position="49"/>
    </location>
</feature>
<evidence type="ECO:0000256" key="6">
    <source>
        <dbReference type="ARBA" id="ARBA00023012"/>
    </source>
</evidence>
<reference evidence="11" key="1">
    <citation type="submission" date="2018-06" db="EMBL/GenBank/DDBJ databases">
        <authorList>
            <person name="Zhirakovskaya E."/>
        </authorList>
    </citation>
    <scope>NUCLEOTIDE SEQUENCE</scope>
</reference>
<dbReference type="Pfam" id="PF00072">
    <property type="entry name" value="Response_reg"/>
    <property type="match status" value="1"/>
</dbReference>